<dbReference type="EMBL" id="JAFFZS010000009">
    <property type="protein sequence ID" value="MBN0045260.1"/>
    <property type="molecule type" value="Genomic_DNA"/>
</dbReference>
<keyword evidence="2" id="KW-1133">Transmembrane helix</keyword>
<dbReference type="Pfam" id="PF20177">
    <property type="entry name" value="DUF6542"/>
    <property type="match status" value="1"/>
</dbReference>
<keyword evidence="5" id="KW-1185">Reference proteome</keyword>
<proteinExistence type="predicted"/>
<feature type="region of interest" description="Disordered" evidence="1">
    <location>
        <begin position="1"/>
        <end position="92"/>
    </location>
</feature>
<organism evidence="4 5">
    <name type="scientific">Streptomyces actuosus</name>
    <dbReference type="NCBI Taxonomy" id="1885"/>
    <lineage>
        <taxon>Bacteria</taxon>
        <taxon>Bacillati</taxon>
        <taxon>Actinomycetota</taxon>
        <taxon>Actinomycetes</taxon>
        <taxon>Kitasatosporales</taxon>
        <taxon>Streptomycetaceae</taxon>
        <taxon>Streptomyces</taxon>
    </lineage>
</organism>
<dbReference type="Proteomes" id="UP000788262">
    <property type="component" value="Unassembled WGS sequence"/>
</dbReference>
<evidence type="ECO:0000313" key="5">
    <source>
        <dbReference type="Proteomes" id="UP000788262"/>
    </source>
</evidence>
<feature type="transmembrane region" description="Helical" evidence="2">
    <location>
        <begin position="158"/>
        <end position="178"/>
    </location>
</feature>
<evidence type="ECO:0000256" key="1">
    <source>
        <dbReference type="SAM" id="MobiDB-lite"/>
    </source>
</evidence>
<keyword evidence="2" id="KW-0812">Transmembrane</keyword>
<feature type="domain" description="DUF6542" evidence="3">
    <location>
        <begin position="106"/>
        <end position="220"/>
    </location>
</feature>
<gene>
    <name evidence="4" type="ORF">JS756_14300</name>
</gene>
<feature type="transmembrane region" description="Helical" evidence="2">
    <location>
        <begin position="107"/>
        <end position="130"/>
    </location>
</feature>
<evidence type="ECO:0000256" key="2">
    <source>
        <dbReference type="SAM" id="Phobius"/>
    </source>
</evidence>
<feature type="transmembrane region" description="Helical" evidence="2">
    <location>
        <begin position="190"/>
        <end position="214"/>
    </location>
</feature>
<sequence>MEQHRTRPPQSGPRRGMSAPLPPQSDRGTHEGRPARSAAPRTGRKARAAGPDGRPPAQGTAGVRRPAGADRPGPPAEGQAPRRPAAAGRGPASPIVRAVARMPDPRLTGLGGGLFCAAVMVALGFLDQLLFGTSSALYGVLFLPVCALTALWVRRSDLLRAPVMVPIAFTAGLLPVAAGGEGVVGRLVGLVAALATQAGWLYGGTLVAGLVAIVRRMRQVRQRRRTAPAQRPAT</sequence>
<comment type="caution">
    <text evidence="4">The sequence shown here is derived from an EMBL/GenBank/DDBJ whole genome shotgun (WGS) entry which is preliminary data.</text>
</comment>
<name>A0ABS2VQC5_STRAS</name>
<evidence type="ECO:0000259" key="3">
    <source>
        <dbReference type="Pfam" id="PF20177"/>
    </source>
</evidence>
<accession>A0ABS2VQC5</accession>
<feature type="compositionally biased region" description="Low complexity" evidence="1">
    <location>
        <begin position="48"/>
        <end position="92"/>
    </location>
</feature>
<evidence type="ECO:0000313" key="4">
    <source>
        <dbReference type="EMBL" id="MBN0045260.1"/>
    </source>
</evidence>
<dbReference type="InterPro" id="IPR046672">
    <property type="entry name" value="DUF6542"/>
</dbReference>
<reference evidence="4 5" key="1">
    <citation type="submission" date="2021-02" db="EMBL/GenBank/DDBJ databases">
        <title>Whole genome sequencing of Streptomyces actuosus VRA1.</title>
        <authorList>
            <person name="Sen G."/>
            <person name="Sen A."/>
        </authorList>
    </citation>
    <scope>NUCLEOTIDE SEQUENCE [LARGE SCALE GENOMIC DNA]</scope>
    <source>
        <strain evidence="4 5">VRA1</strain>
    </source>
</reference>
<protein>
    <recommendedName>
        <fullName evidence="3">DUF6542 domain-containing protein</fullName>
    </recommendedName>
</protein>
<feature type="transmembrane region" description="Helical" evidence="2">
    <location>
        <begin position="136"/>
        <end position="153"/>
    </location>
</feature>
<keyword evidence="2" id="KW-0472">Membrane</keyword>